<dbReference type="PANTHER" id="PTHR15735:SF21">
    <property type="entry name" value="PROTEIN NERVOUS WRECK"/>
    <property type="match status" value="1"/>
</dbReference>
<dbReference type="GO" id="GO:1902905">
    <property type="term" value="P:positive regulation of supramolecular fiber organization"/>
    <property type="evidence" value="ECO:0007669"/>
    <property type="project" value="UniProtKB-ARBA"/>
</dbReference>
<comment type="subcellular location">
    <subcellularLocation>
        <location evidence="1">Cell projection</location>
    </subcellularLocation>
    <subcellularLocation>
        <location evidence="2">Cytoplasmic vesicle</location>
    </subcellularLocation>
</comment>
<organism evidence="13">
    <name type="scientific">Clastoptera arizonana</name>
    <name type="common">Arizona spittle bug</name>
    <dbReference type="NCBI Taxonomy" id="38151"/>
    <lineage>
        <taxon>Eukaryota</taxon>
        <taxon>Metazoa</taxon>
        <taxon>Ecdysozoa</taxon>
        <taxon>Arthropoda</taxon>
        <taxon>Hexapoda</taxon>
        <taxon>Insecta</taxon>
        <taxon>Pterygota</taxon>
        <taxon>Neoptera</taxon>
        <taxon>Paraneoptera</taxon>
        <taxon>Hemiptera</taxon>
        <taxon>Auchenorrhyncha</taxon>
        <taxon>Cercopoidea</taxon>
        <taxon>Clastopteridae</taxon>
        <taxon>Clastoptera</taxon>
    </lineage>
</organism>
<dbReference type="GO" id="GO:0051495">
    <property type="term" value="P:positive regulation of cytoskeleton organization"/>
    <property type="evidence" value="ECO:0007669"/>
    <property type="project" value="UniProtKB-ARBA"/>
</dbReference>
<feature type="region of interest" description="Disordered" evidence="11">
    <location>
        <begin position="463"/>
        <end position="588"/>
    </location>
</feature>
<dbReference type="Gene3D" id="2.30.30.40">
    <property type="entry name" value="SH3 Domains"/>
    <property type="match status" value="2"/>
</dbReference>
<feature type="compositionally biased region" description="Polar residues" evidence="11">
    <location>
        <begin position="8"/>
        <end position="24"/>
    </location>
</feature>
<protein>
    <recommendedName>
        <fullName evidence="12">SH3 domain-containing protein</fullName>
    </recommendedName>
</protein>
<accession>A0A1B6CIB9</accession>
<feature type="compositionally biased region" description="Polar residues" evidence="11">
    <location>
        <begin position="538"/>
        <end position="549"/>
    </location>
</feature>
<keyword evidence="9" id="KW-0968">Cytoplasmic vesicle</keyword>
<dbReference type="SMART" id="SM00326">
    <property type="entry name" value="SH3"/>
    <property type="match status" value="2"/>
</dbReference>
<dbReference type="GO" id="GO:0008289">
    <property type="term" value="F:lipid binding"/>
    <property type="evidence" value="ECO:0007669"/>
    <property type="project" value="UniProtKB-KW"/>
</dbReference>
<gene>
    <name evidence="13" type="ORF">g.7725</name>
</gene>
<dbReference type="CDD" id="cd11761">
    <property type="entry name" value="SH3_FCHSD_1"/>
    <property type="match status" value="1"/>
</dbReference>
<evidence type="ECO:0000256" key="2">
    <source>
        <dbReference type="ARBA" id="ARBA00004541"/>
    </source>
</evidence>
<dbReference type="InterPro" id="IPR001452">
    <property type="entry name" value="SH3_domain"/>
</dbReference>
<dbReference type="GO" id="GO:0055037">
    <property type="term" value="C:recycling endosome"/>
    <property type="evidence" value="ECO:0007669"/>
    <property type="project" value="TreeGrafter"/>
</dbReference>
<sequence length="588" mass="64741">DEWMQEIDNLSVQDMPRSASSLSIRTDPEPAGSDSMYDSDFNDAGSDLTSAERPKSGGADGEIERPDSTEVDGEWAMLEQERQRIEQLTAGWDDPTQVDWGPDDTQNVHEESIEPELTDSGMLYKCTALYSYTAQNPDELTIVENEQLEVVGEGDGDGWLRARNYKGEEGYVPNNYLDVEREEQNEWGTSNTLQGGGSSYQLTSQISFSSVDYTVDEVEEPSEQSMPSVQQDTVREVHKPTHIDINGVGRTFCIALYDYEATCEDELTFNEGQVLEVLRKVVHDDVDDGWWEGKIGDQIGLFPSLVVEECRENGEPLTPEGDDTPPGSAPPVFTPPDVPTFLLAPQQVIITQPTPLVEHSPQMPTMNGDEPSIKGNEENNQNSFSMEINKSQQKQYHSQFDGADVQIQVTVDDGDVTSEKSNEVFVIEPGGETDDNTACQTPKTDMDFGLGVAQIVITAATPMLEESEKSFPPLPTPPEDVEEEPDETATDIPPDYSIACEETIEKPSILEDPDDDQPTDSAPFPISSSTGSEEDSYTGPSTAENSQSHPVDAHKSNISSSKQTDPVIPDELEPHQLARLQDLKESDA</sequence>
<dbReference type="InterPro" id="IPR036028">
    <property type="entry name" value="SH3-like_dom_sf"/>
</dbReference>
<evidence type="ECO:0000256" key="9">
    <source>
        <dbReference type="ARBA" id="ARBA00023329"/>
    </source>
</evidence>
<evidence type="ECO:0000256" key="8">
    <source>
        <dbReference type="ARBA" id="ARBA00023273"/>
    </source>
</evidence>
<feature type="domain" description="SH3" evidence="12">
    <location>
        <begin position="121"/>
        <end position="182"/>
    </location>
</feature>
<dbReference type="FunFam" id="2.30.30.40:FF:000107">
    <property type="entry name" value="FCH and double SH3 domains 1"/>
    <property type="match status" value="1"/>
</dbReference>
<dbReference type="Pfam" id="PF00018">
    <property type="entry name" value="SH3_1"/>
    <property type="match status" value="2"/>
</dbReference>
<dbReference type="GO" id="GO:0030833">
    <property type="term" value="P:regulation of actin filament polymerization"/>
    <property type="evidence" value="ECO:0007669"/>
    <property type="project" value="UniProtKB-ARBA"/>
</dbReference>
<feature type="region of interest" description="Disordered" evidence="11">
    <location>
        <begin position="357"/>
        <end position="380"/>
    </location>
</feature>
<feature type="non-terminal residue" evidence="13">
    <location>
        <position position="1"/>
    </location>
</feature>
<dbReference type="GO" id="GO:0061024">
    <property type="term" value="P:membrane organization"/>
    <property type="evidence" value="ECO:0007669"/>
    <property type="project" value="UniProtKB-ARBA"/>
</dbReference>
<evidence type="ECO:0000256" key="4">
    <source>
        <dbReference type="ARBA" id="ARBA00022553"/>
    </source>
</evidence>
<dbReference type="PANTHER" id="PTHR15735">
    <property type="entry name" value="FCH AND DOUBLE SH3 DOMAINS PROTEIN"/>
    <property type="match status" value="1"/>
</dbReference>
<name>A0A1B6CIB9_9HEMI</name>
<dbReference type="AlphaFoldDB" id="A0A1B6CIB9"/>
<evidence type="ECO:0000256" key="1">
    <source>
        <dbReference type="ARBA" id="ARBA00004316"/>
    </source>
</evidence>
<evidence type="ECO:0000256" key="3">
    <source>
        <dbReference type="ARBA" id="ARBA00022443"/>
    </source>
</evidence>
<dbReference type="GO" id="GO:0031594">
    <property type="term" value="C:neuromuscular junction"/>
    <property type="evidence" value="ECO:0007669"/>
    <property type="project" value="TreeGrafter"/>
</dbReference>
<dbReference type="GO" id="GO:0042995">
    <property type="term" value="C:cell projection"/>
    <property type="evidence" value="ECO:0007669"/>
    <property type="project" value="UniProtKB-SubCell"/>
</dbReference>
<evidence type="ECO:0000256" key="6">
    <source>
        <dbReference type="ARBA" id="ARBA00023054"/>
    </source>
</evidence>
<dbReference type="PROSITE" id="PS50002">
    <property type="entry name" value="SH3"/>
    <property type="match status" value="2"/>
</dbReference>
<dbReference type="SUPFAM" id="SSF50044">
    <property type="entry name" value="SH3-domain"/>
    <property type="match status" value="2"/>
</dbReference>
<keyword evidence="4" id="KW-0597">Phosphoprotein</keyword>
<keyword evidence="6" id="KW-0175">Coiled coil</keyword>
<evidence type="ECO:0000256" key="11">
    <source>
        <dbReference type="SAM" id="MobiDB-lite"/>
    </source>
</evidence>
<dbReference type="InterPro" id="IPR035460">
    <property type="entry name" value="FCHSD_SH3_1"/>
</dbReference>
<reference evidence="13" key="1">
    <citation type="submission" date="2015-12" db="EMBL/GenBank/DDBJ databases">
        <title>De novo transcriptome assembly of four potential Pierce s Disease insect vectors from Arizona vineyards.</title>
        <authorList>
            <person name="Tassone E.E."/>
        </authorList>
    </citation>
    <scope>NUCLEOTIDE SEQUENCE</scope>
</reference>
<dbReference type="GO" id="GO:0007274">
    <property type="term" value="P:neuromuscular synaptic transmission"/>
    <property type="evidence" value="ECO:0007669"/>
    <property type="project" value="TreeGrafter"/>
</dbReference>
<keyword evidence="7" id="KW-0446">Lipid-binding</keyword>
<dbReference type="FunFam" id="2.30.30.40:FF:000033">
    <property type="entry name" value="FCH and double SH3 domains protein 2"/>
    <property type="match status" value="1"/>
</dbReference>
<evidence type="ECO:0000256" key="7">
    <source>
        <dbReference type="ARBA" id="ARBA00023121"/>
    </source>
</evidence>
<dbReference type="EMBL" id="GEDC01024165">
    <property type="protein sequence ID" value="JAS13133.1"/>
    <property type="molecule type" value="Transcribed_RNA"/>
</dbReference>
<feature type="compositionally biased region" description="Basic and acidic residues" evidence="11">
    <location>
        <begin position="572"/>
        <end position="588"/>
    </location>
</feature>
<keyword evidence="8" id="KW-0966">Cell projection</keyword>
<feature type="domain" description="SH3" evidence="12">
    <location>
        <begin position="248"/>
        <end position="312"/>
    </location>
</feature>
<evidence type="ECO:0000256" key="10">
    <source>
        <dbReference type="PROSITE-ProRule" id="PRU00192"/>
    </source>
</evidence>
<dbReference type="PRINTS" id="PR00452">
    <property type="entry name" value="SH3DOMAIN"/>
</dbReference>
<feature type="region of interest" description="Disordered" evidence="11">
    <location>
        <begin position="1"/>
        <end position="72"/>
    </location>
</feature>
<keyword evidence="3 10" id="KW-0728">SH3 domain</keyword>
<evidence type="ECO:0000313" key="13">
    <source>
        <dbReference type="EMBL" id="JAS13133.1"/>
    </source>
</evidence>
<feature type="compositionally biased region" description="Acidic residues" evidence="11">
    <location>
        <begin position="479"/>
        <end position="489"/>
    </location>
</feature>
<keyword evidence="5" id="KW-0677">Repeat</keyword>
<evidence type="ECO:0000259" key="12">
    <source>
        <dbReference type="PROSITE" id="PS50002"/>
    </source>
</evidence>
<proteinExistence type="predicted"/>
<evidence type="ECO:0000256" key="5">
    <source>
        <dbReference type="ARBA" id="ARBA00022737"/>
    </source>
</evidence>